<dbReference type="Proteomes" id="UP001626550">
    <property type="component" value="Unassembled WGS sequence"/>
</dbReference>
<evidence type="ECO:0000313" key="3">
    <source>
        <dbReference type="Proteomes" id="UP001626550"/>
    </source>
</evidence>
<feature type="signal peptide" evidence="1">
    <location>
        <begin position="1"/>
        <end position="18"/>
    </location>
</feature>
<accession>A0ABD2QMG2</accession>
<reference evidence="2 3" key="1">
    <citation type="submission" date="2024-11" db="EMBL/GenBank/DDBJ databases">
        <title>Adaptive evolution of stress response genes in parasites aligns with host niche diversity.</title>
        <authorList>
            <person name="Hahn C."/>
            <person name="Resl P."/>
        </authorList>
    </citation>
    <scope>NUCLEOTIDE SEQUENCE [LARGE SCALE GENOMIC DNA]</scope>
    <source>
        <strain evidence="2">EGGRZ-B1_66</strain>
        <tissue evidence="2">Body</tissue>
    </source>
</reference>
<protein>
    <submittedName>
        <fullName evidence="2">Uncharacterized protein</fullName>
    </submittedName>
</protein>
<keyword evidence="3" id="KW-1185">Reference proteome</keyword>
<gene>
    <name evidence="2" type="ORF">Ciccas_000705</name>
</gene>
<organism evidence="2 3">
    <name type="scientific">Cichlidogyrus casuarinus</name>
    <dbReference type="NCBI Taxonomy" id="1844966"/>
    <lineage>
        <taxon>Eukaryota</taxon>
        <taxon>Metazoa</taxon>
        <taxon>Spiralia</taxon>
        <taxon>Lophotrochozoa</taxon>
        <taxon>Platyhelminthes</taxon>
        <taxon>Monogenea</taxon>
        <taxon>Monopisthocotylea</taxon>
        <taxon>Dactylogyridea</taxon>
        <taxon>Ancyrocephalidae</taxon>
        <taxon>Cichlidogyrus</taxon>
    </lineage>
</organism>
<dbReference type="AlphaFoldDB" id="A0ABD2QMG2"/>
<feature type="chain" id="PRO_5044775864" evidence="1">
    <location>
        <begin position="19"/>
        <end position="161"/>
    </location>
</feature>
<proteinExistence type="predicted"/>
<comment type="caution">
    <text evidence="2">The sequence shown here is derived from an EMBL/GenBank/DDBJ whole genome shotgun (WGS) entry which is preliminary data.</text>
</comment>
<evidence type="ECO:0000313" key="2">
    <source>
        <dbReference type="EMBL" id="KAL3320630.1"/>
    </source>
</evidence>
<evidence type="ECO:0000256" key="1">
    <source>
        <dbReference type="SAM" id="SignalP"/>
    </source>
</evidence>
<name>A0ABD2QMG2_9PLAT</name>
<keyword evidence="1" id="KW-0732">Signal</keyword>
<sequence>MSLLRVITILMTLLRTGSVSPGATGGVRKSRASTQLQKKPLLTSGAPFLPQRGRPPNHMRQHQHMQPMEMPNAGLMLRNLQNMLAGKLPPPELVRELLVKLMPAVGPKREELDEVDATSSLSEPDTTAPCPGVYDALIKPSLGHLGLVFWQGSADLLLIFV</sequence>
<dbReference type="EMBL" id="JBJKFK010000040">
    <property type="protein sequence ID" value="KAL3320630.1"/>
    <property type="molecule type" value="Genomic_DNA"/>
</dbReference>